<dbReference type="Proteomes" id="UP000789901">
    <property type="component" value="Unassembled WGS sequence"/>
</dbReference>
<organism evidence="1 2">
    <name type="scientific">Gigaspora margarita</name>
    <dbReference type="NCBI Taxonomy" id="4874"/>
    <lineage>
        <taxon>Eukaryota</taxon>
        <taxon>Fungi</taxon>
        <taxon>Fungi incertae sedis</taxon>
        <taxon>Mucoromycota</taxon>
        <taxon>Glomeromycotina</taxon>
        <taxon>Glomeromycetes</taxon>
        <taxon>Diversisporales</taxon>
        <taxon>Gigasporaceae</taxon>
        <taxon>Gigaspora</taxon>
    </lineage>
</organism>
<evidence type="ECO:0000313" key="2">
    <source>
        <dbReference type="Proteomes" id="UP000789901"/>
    </source>
</evidence>
<evidence type="ECO:0000313" key="1">
    <source>
        <dbReference type="EMBL" id="CAG8854455.1"/>
    </source>
</evidence>
<name>A0ABN7XI45_GIGMA</name>
<sequence length="60" mass="7466">KELYESDSDFKLKCLWKHQFQYFTRKWYASREERRVCKFDNKKKKGGEREARSELSLKET</sequence>
<comment type="caution">
    <text evidence="1">The sequence shown here is derived from an EMBL/GenBank/DDBJ whole genome shotgun (WGS) entry which is preliminary data.</text>
</comment>
<protein>
    <submittedName>
        <fullName evidence="1">8056_t:CDS:1</fullName>
    </submittedName>
</protein>
<gene>
    <name evidence="1" type="ORF">GMARGA_LOCUS43276</name>
</gene>
<keyword evidence="2" id="KW-1185">Reference proteome</keyword>
<reference evidence="1 2" key="1">
    <citation type="submission" date="2021-06" db="EMBL/GenBank/DDBJ databases">
        <authorList>
            <person name="Kallberg Y."/>
            <person name="Tangrot J."/>
            <person name="Rosling A."/>
        </authorList>
    </citation>
    <scope>NUCLEOTIDE SEQUENCE [LARGE SCALE GENOMIC DNA]</scope>
    <source>
        <strain evidence="1 2">120-4 pot B 10/14</strain>
    </source>
</reference>
<accession>A0ABN7XI45</accession>
<dbReference type="EMBL" id="CAJVQB010138200">
    <property type="protein sequence ID" value="CAG8854455.1"/>
    <property type="molecule type" value="Genomic_DNA"/>
</dbReference>
<feature type="non-terminal residue" evidence="1">
    <location>
        <position position="1"/>
    </location>
</feature>
<proteinExistence type="predicted"/>